<sequence length="895" mass="102497">MTEFFKPYFTIKNQCIGVITETNLYIPSLILSFQVFQCSFVFLQPNIINQTVETLRIQWIISFDTIHNFTETYQLINSLILNNEHNLQLWKYCEEIDVLNFKDIFCVMQTSGSTGDNKIIKIPHYCIENNAININKLFNITQADVIYWGTPLTFDPSLIEFFLALLHYATLLIIPKYININPSYLYKCLFNIGNITFLQTVPSVFLRFTSKQIADILLHSSLKILAFGGEQFPAEILNYSRKPPLTLYNLYGVTELSCWATIFKIPDDFTSESEVPLGSALDDVFISLYDENQELSKSFGEITVGSNSRYCLLSNDEHSFRSTYSVKTGDLGESRNGNIYFRGRKNRIFKRLGQKVNLDFIETIITSETSLQSKVIYSNKYRKLLCFVLVDKIYDKITKIKLLDKLRMKLLKFLKDYEFPDFIDALTYFPLTSHGKMCHRSLEKYYQGGLQNIELKENHEMFLDVLRQYLPIDKYVNSDQLYDHSFIDLGGSSMLGIQLLSDLEDQIQAHIPDEFINLLFNEQLKSCLEYLKVTRLKRKNTNTNIHKTIKKPKINVIDSDLVYWKYDMRGCVDASPAGFANSKYCYVCAGSFSGIFIILNTNGEELFKHTFSHEIEATPCISPCGNFIYIGCGNGTMYCINVNTKKIIWEYPTSEKIKSAAVLLESCIVFGSYDSHIYCLFKETGDLIWKTQLNGGIKADIIYNEKQNVLYTATIKGSCYGLGVTGGAICWHYQCNSPIFGSPCMIGNDTIWITVTGKLYCISSKGDLQWTFDVNSNVFSSLINENDLVYFTSHDHCLHELSCSDRKCKIVRKIELNGEISSSPFLYRHNNNLYSICICNNGVLCIVDLNMGAVIFQCALPNESFSSPFIFQEKIFVGCRDNNLYCIDFVKVLSG</sequence>
<dbReference type="Gene3D" id="2.130.10.10">
    <property type="entry name" value="YVTN repeat-like/Quinoprotein amine dehydrogenase"/>
    <property type="match status" value="1"/>
</dbReference>
<evidence type="ECO:0008006" key="5">
    <source>
        <dbReference type="Google" id="ProtNLM"/>
    </source>
</evidence>
<dbReference type="InterPro" id="IPR002372">
    <property type="entry name" value="PQQ_rpt_dom"/>
</dbReference>
<dbReference type="InterPro" id="IPR042099">
    <property type="entry name" value="ANL_N_sf"/>
</dbReference>
<feature type="domain" description="AMP-dependent synthetase/ligase" evidence="1">
    <location>
        <begin position="99"/>
        <end position="306"/>
    </location>
</feature>
<dbReference type="SUPFAM" id="SSF50998">
    <property type="entry name" value="Quinoprotein alcohol dehydrogenase-like"/>
    <property type="match status" value="1"/>
</dbReference>
<dbReference type="SMART" id="SM00564">
    <property type="entry name" value="PQQ"/>
    <property type="match status" value="2"/>
</dbReference>
<proteinExistence type="predicted"/>
<evidence type="ECO:0000259" key="2">
    <source>
        <dbReference type="Pfam" id="PF13570"/>
    </source>
</evidence>
<dbReference type="Gene3D" id="2.40.128.630">
    <property type="match status" value="1"/>
</dbReference>
<dbReference type="Gene3D" id="3.30.300.30">
    <property type="match status" value="1"/>
</dbReference>
<evidence type="ECO:0000313" key="3">
    <source>
        <dbReference type="EMBL" id="KAF7285320.1"/>
    </source>
</evidence>
<dbReference type="PANTHER" id="PTHR44394:SF1">
    <property type="entry name" value="BETA-ALANINE-ACTIVATING ENZYME"/>
    <property type="match status" value="1"/>
</dbReference>
<dbReference type="Pfam" id="PF00501">
    <property type="entry name" value="AMP-binding"/>
    <property type="match status" value="1"/>
</dbReference>
<comment type="caution">
    <text evidence="3">The sequence shown here is derived from an EMBL/GenBank/DDBJ whole genome shotgun (WGS) entry which is preliminary data.</text>
</comment>
<dbReference type="AlphaFoldDB" id="A0A834IS86"/>
<reference evidence="3" key="1">
    <citation type="submission" date="2020-08" db="EMBL/GenBank/DDBJ databases">
        <title>Genome sequencing and assembly of the red palm weevil Rhynchophorus ferrugineus.</title>
        <authorList>
            <person name="Dias G.B."/>
            <person name="Bergman C.M."/>
            <person name="Manee M."/>
        </authorList>
    </citation>
    <scope>NUCLEOTIDE SEQUENCE</scope>
    <source>
        <strain evidence="3">AA-2017</strain>
        <tissue evidence="3">Whole larva</tissue>
    </source>
</reference>
<dbReference type="InterPro" id="IPR045851">
    <property type="entry name" value="AMP-bd_C_sf"/>
</dbReference>
<name>A0A834IS86_RHYFE</name>
<dbReference type="Pfam" id="PF13570">
    <property type="entry name" value="Beta-prop_ACSF4"/>
    <property type="match status" value="1"/>
</dbReference>
<protein>
    <recommendedName>
        <fullName evidence="5">Beta-alanine-activating enzyme</fullName>
    </recommendedName>
</protein>
<dbReference type="InterPro" id="IPR006162">
    <property type="entry name" value="Ppantetheine_attach_site"/>
</dbReference>
<dbReference type="SUPFAM" id="SSF56801">
    <property type="entry name" value="Acetyl-CoA synthetase-like"/>
    <property type="match status" value="1"/>
</dbReference>
<accession>A0A834IS86</accession>
<feature type="domain" description="Pyrrolo-quinoline quinone repeat" evidence="2">
    <location>
        <begin position="568"/>
        <end position="889"/>
    </location>
</feature>
<dbReference type="InterPro" id="IPR000873">
    <property type="entry name" value="AMP-dep_synth/lig_dom"/>
</dbReference>
<evidence type="ECO:0000313" key="4">
    <source>
        <dbReference type="Proteomes" id="UP000625711"/>
    </source>
</evidence>
<dbReference type="GO" id="GO:0043041">
    <property type="term" value="P:amino acid activation for nonribosomal peptide biosynthetic process"/>
    <property type="evidence" value="ECO:0007669"/>
    <property type="project" value="TreeGrafter"/>
</dbReference>
<dbReference type="InterPro" id="IPR018391">
    <property type="entry name" value="PQQ_b-propeller_rpt"/>
</dbReference>
<dbReference type="Proteomes" id="UP000625711">
    <property type="component" value="Unassembled WGS sequence"/>
</dbReference>
<dbReference type="InterPro" id="IPR011047">
    <property type="entry name" value="Quinoprotein_ADH-like_sf"/>
</dbReference>
<dbReference type="InterPro" id="IPR015943">
    <property type="entry name" value="WD40/YVTN_repeat-like_dom_sf"/>
</dbReference>
<dbReference type="PROSITE" id="PS00012">
    <property type="entry name" value="PHOSPHOPANTETHEINE"/>
    <property type="match status" value="1"/>
</dbReference>
<dbReference type="EMBL" id="JAACXV010000057">
    <property type="protein sequence ID" value="KAF7285320.1"/>
    <property type="molecule type" value="Genomic_DNA"/>
</dbReference>
<dbReference type="OrthoDB" id="408177at2759"/>
<dbReference type="InterPro" id="IPR052091">
    <property type="entry name" value="Beta-ala_Activ/Resist"/>
</dbReference>
<evidence type="ECO:0000259" key="1">
    <source>
        <dbReference type="Pfam" id="PF00501"/>
    </source>
</evidence>
<keyword evidence="4" id="KW-1185">Reference proteome</keyword>
<organism evidence="3 4">
    <name type="scientific">Rhynchophorus ferrugineus</name>
    <name type="common">Red palm weevil</name>
    <name type="synonym">Curculio ferrugineus</name>
    <dbReference type="NCBI Taxonomy" id="354439"/>
    <lineage>
        <taxon>Eukaryota</taxon>
        <taxon>Metazoa</taxon>
        <taxon>Ecdysozoa</taxon>
        <taxon>Arthropoda</taxon>
        <taxon>Hexapoda</taxon>
        <taxon>Insecta</taxon>
        <taxon>Pterygota</taxon>
        <taxon>Neoptera</taxon>
        <taxon>Endopterygota</taxon>
        <taxon>Coleoptera</taxon>
        <taxon>Polyphaga</taxon>
        <taxon>Cucujiformia</taxon>
        <taxon>Curculionidae</taxon>
        <taxon>Dryophthorinae</taxon>
        <taxon>Rhynchophorus</taxon>
    </lineage>
</organism>
<dbReference type="Gene3D" id="3.40.50.12780">
    <property type="entry name" value="N-terminal domain of ligase-like"/>
    <property type="match status" value="1"/>
</dbReference>
<gene>
    <name evidence="3" type="ORF">GWI33_011113</name>
</gene>
<dbReference type="PANTHER" id="PTHR44394">
    <property type="entry name" value="BETA-ALANINE-ACTIVATING ENZYME"/>
    <property type="match status" value="1"/>
</dbReference>